<evidence type="ECO:0000256" key="2">
    <source>
        <dbReference type="SAM" id="Phobius"/>
    </source>
</evidence>
<feature type="transmembrane region" description="Helical" evidence="2">
    <location>
        <begin position="126"/>
        <end position="147"/>
    </location>
</feature>
<dbReference type="AlphaFoldDB" id="B2VR64"/>
<dbReference type="eggNOG" id="ENOG502RIAY">
    <property type="taxonomic scope" value="Eukaryota"/>
</dbReference>
<feature type="transmembrane region" description="Helical" evidence="2">
    <location>
        <begin position="193"/>
        <end position="214"/>
    </location>
</feature>
<keyword evidence="2" id="KW-1133">Transmembrane helix</keyword>
<name>B2VR64_PYRTR</name>
<protein>
    <submittedName>
        <fullName evidence="3">Uncharacterized protein</fullName>
    </submittedName>
</protein>
<dbReference type="EMBL" id="DS231615">
    <property type="protein sequence ID" value="EDU39929.1"/>
    <property type="molecule type" value="Genomic_DNA"/>
</dbReference>
<sequence>MANSNIQDVMIVAKDCYHDFQHGKEVKTSICGTGICHVENEGSVKVAEVPIVPLSTSFFLLAPARSARYTRRPRISGILPEMTSLLCVLLMHSFVARAAPLQGLTSIREGGNGQTNKGEQPRDRSIFTVISMACMMMVAFLLGQGLYTRALCVAGTWTCLIFYTSIKGIIYVFLVERIHVVRAPFVNRKNDRIYLGCMAMIIVTYSIVAANTWVNHVTELRASDGRCHFGIRGIGSIPFTVVNFTTNGILTAVFFYLLRPVSQKPVSAGFSTALGGSDTDTVTGHGGSDTMVRKNIRNLIWKSVVGSLLVEIPTAANMIQFAVTRGEELGMISLTICLVDACWDAVIIHWLTSSCSSEEATEGELSRSMLSSSKDSLSPIPSRAPSQSNGSGGPRISITRGTDGSQDTLISAMDFLCESAMHSTSSLVRPARAKL</sequence>
<evidence type="ECO:0000313" key="4">
    <source>
        <dbReference type="Proteomes" id="UP000001471"/>
    </source>
</evidence>
<feature type="transmembrane region" description="Helical" evidence="2">
    <location>
        <begin position="234"/>
        <end position="258"/>
    </location>
</feature>
<evidence type="ECO:0000313" key="3">
    <source>
        <dbReference type="EMBL" id="EDU39929.1"/>
    </source>
</evidence>
<dbReference type="PANTHER" id="PTHR38848:SF3">
    <property type="entry name" value="G-PROTEIN COUPLED RECEPTORS FAMILY 3 PROFILE DOMAIN-CONTAINING PROTEIN"/>
    <property type="match status" value="1"/>
</dbReference>
<dbReference type="InParanoid" id="B2VR64"/>
<feature type="transmembrane region" description="Helical" evidence="2">
    <location>
        <begin position="153"/>
        <end position="173"/>
    </location>
</feature>
<proteinExistence type="predicted"/>
<feature type="compositionally biased region" description="Low complexity" evidence="1">
    <location>
        <begin position="366"/>
        <end position="378"/>
    </location>
</feature>
<evidence type="ECO:0000256" key="1">
    <source>
        <dbReference type="SAM" id="MobiDB-lite"/>
    </source>
</evidence>
<organism evidence="3 4">
    <name type="scientific">Pyrenophora tritici-repentis (strain Pt-1C-BFP)</name>
    <name type="common">Wheat tan spot fungus</name>
    <name type="synonym">Drechslera tritici-repentis</name>
    <dbReference type="NCBI Taxonomy" id="426418"/>
    <lineage>
        <taxon>Eukaryota</taxon>
        <taxon>Fungi</taxon>
        <taxon>Dikarya</taxon>
        <taxon>Ascomycota</taxon>
        <taxon>Pezizomycotina</taxon>
        <taxon>Dothideomycetes</taxon>
        <taxon>Pleosporomycetidae</taxon>
        <taxon>Pleosporales</taxon>
        <taxon>Pleosporineae</taxon>
        <taxon>Pleosporaceae</taxon>
        <taxon>Pyrenophora</taxon>
    </lineage>
</organism>
<keyword evidence="2" id="KW-0812">Transmembrane</keyword>
<feature type="region of interest" description="Disordered" evidence="1">
    <location>
        <begin position="366"/>
        <end position="405"/>
    </location>
</feature>
<dbReference type="HOGENOM" id="CLU_630272_0_0_1"/>
<dbReference type="OrthoDB" id="3210850at2759"/>
<reference evidence="4" key="1">
    <citation type="journal article" date="2013" name="G3 (Bethesda)">
        <title>Comparative genomics of a plant-pathogenic fungus, Pyrenophora tritici-repentis, reveals transduplication and the impact of repeat elements on pathogenicity and population divergence.</title>
        <authorList>
            <person name="Manning V.A."/>
            <person name="Pandelova I."/>
            <person name="Dhillon B."/>
            <person name="Wilhelm L.J."/>
            <person name="Goodwin S.B."/>
            <person name="Berlin A.M."/>
            <person name="Figueroa M."/>
            <person name="Freitag M."/>
            <person name="Hane J.K."/>
            <person name="Henrissat B."/>
            <person name="Holman W.H."/>
            <person name="Kodira C.D."/>
            <person name="Martin J."/>
            <person name="Oliver R.P."/>
            <person name="Robbertse B."/>
            <person name="Schackwitz W."/>
            <person name="Schwartz D.C."/>
            <person name="Spatafora J.W."/>
            <person name="Turgeon B.G."/>
            <person name="Yandava C."/>
            <person name="Young S."/>
            <person name="Zhou S."/>
            <person name="Zeng Q."/>
            <person name="Grigoriev I.V."/>
            <person name="Ma L.-J."/>
            <person name="Ciuffetti L.M."/>
        </authorList>
    </citation>
    <scope>NUCLEOTIDE SEQUENCE [LARGE SCALE GENOMIC DNA]</scope>
    <source>
        <strain evidence="4">Pt-1C-BFP</strain>
    </source>
</reference>
<dbReference type="Proteomes" id="UP000001471">
    <property type="component" value="Unassembled WGS sequence"/>
</dbReference>
<keyword evidence="2" id="KW-0472">Membrane</keyword>
<dbReference type="PANTHER" id="PTHR38848">
    <property type="entry name" value="G-PROTEIN COUPLED RECEPTORS FAMILY 3 PROFILE DOMAIN-CONTAINING PROTEIN"/>
    <property type="match status" value="1"/>
</dbReference>
<accession>B2VR64</accession>
<gene>
    <name evidence="3" type="ORF">PTRG_00491</name>
</gene>